<dbReference type="Proteomes" id="UP000024001">
    <property type="component" value="Unassembled WGS sequence"/>
</dbReference>
<evidence type="ECO:0000256" key="1">
    <source>
        <dbReference type="SAM" id="Phobius"/>
    </source>
</evidence>
<reference evidence="2 3" key="1">
    <citation type="submission" date="2014-03" db="EMBL/GenBank/DDBJ databases">
        <title>Draft Genome Sequences of 13 Willow Endophytes.</title>
        <authorList>
            <person name="Gan H.Y."/>
            <person name="Gan H.M."/>
            <person name="Savka M.A."/>
            <person name="Hudson A.O."/>
        </authorList>
    </citation>
    <scope>NUCLEOTIDE SEQUENCE [LARGE SCALE GENOMIC DNA]</scope>
    <source>
        <strain evidence="2 3">RIT293</strain>
    </source>
</reference>
<dbReference type="OrthoDB" id="10014101at2"/>
<protein>
    <submittedName>
        <fullName evidence="2">Uncharacterized protein</fullName>
    </submittedName>
</protein>
<keyword evidence="1" id="KW-0472">Membrane</keyword>
<keyword evidence="1" id="KW-0812">Transmembrane</keyword>
<feature type="transmembrane region" description="Helical" evidence="1">
    <location>
        <begin position="64"/>
        <end position="84"/>
    </location>
</feature>
<name>A0A031FQH0_9MICO</name>
<organism evidence="2 3">
    <name type="scientific">Microbacterium oleivorans</name>
    <dbReference type="NCBI Taxonomy" id="273677"/>
    <lineage>
        <taxon>Bacteria</taxon>
        <taxon>Bacillati</taxon>
        <taxon>Actinomycetota</taxon>
        <taxon>Actinomycetes</taxon>
        <taxon>Micrococcales</taxon>
        <taxon>Microbacteriaceae</taxon>
        <taxon>Microbacterium</taxon>
    </lineage>
</organism>
<dbReference type="AlphaFoldDB" id="A0A031FQH0"/>
<feature type="transmembrane region" description="Helical" evidence="1">
    <location>
        <begin position="104"/>
        <end position="127"/>
    </location>
</feature>
<keyword evidence="3" id="KW-1185">Reference proteome</keyword>
<feature type="transmembrane region" description="Helical" evidence="1">
    <location>
        <begin position="32"/>
        <end position="52"/>
    </location>
</feature>
<gene>
    <name evidence="2" type="ORF">BW34_02035</name>
</gene>
<dbReference type="RefSeq" id="WP_036312081.1">
    <property type="nucleotide sequence ID" value="NZ_JFYO01000006.1"/>
</dbReference>
<keyword evidence="1" id="KW-1133">Transmembrane helix</keyword>
<dbReference type="PATRIC" id="fig|273677.3.peg.2019"/>
<accession>A0A031FQH0</accession>
<evidence type="ECO:0000313" key="2">
    <source>
        <dbReference type="EMBL" id="EZP26833.1"/>
    </source>
</evidence>
<sequence length="188" mass="17980">MATAAIGVASVGLMSSIVGGVGSITPESSDAFLFAVAGVAPAAVGIALLGVVRVGGLVSSRATVILMVAAAVAGLSGGLAAWAVRVSFDLSDDGLPSAAVDLVAMVSAACGVLVLAAILATLGTVLLRGASLPGWVATTVGVIAALIAAPVVGVVAAVVHPLTAVASLALIGCAVEMRRRMPVAPAHA</sequence>
<dbReference type="EMBL" id="JFYO01000006">
    <property type="protein sequence ID" value="EZP26833.1"/>
    <property type="molecule type" value="Genomic_DNA"/>
</dbReference>
<feature type="transmembrane region" description="Helical" evidence="1">
    <location>
        <begin position="158"/>
        <end position="175"/>
    </location>
</feature>
<evidence type="ECO:0000313" key="3">
    <source>
        <dbReference type="Proteomes" id="UP000024001"/>
    </source>
</evidence>
<feature type="transmembrane region" description="Helical" evidence="1">
    <location>
        <begin position="134"/>
        <end position="152"/>
    </location>
</feature>
<comment type="caution">
    <text evidence="2">The sequence shown here is derived from an EMBL/GenBank/DDBJ whole genome shotgun (WGS) entry which is preliminary data.</text>
</comment>
<proteinExistence type="predicted"/>